<accession>F7E1Q5</accession>
<protein>
    <submittedName>
        <fullName evidence="2">Stabilizer of axonemal microtubules 4</fullName>
    </submittedName>
</protein>
<dbReference type="STRING" id="9796.ENSECAP00000017359"/>
<evidence type="ECO:0000313" key="4">
    <source>
        <dbReference type="VGNC" id="VGNC:59290"/>
    </source>
</evidence>
<dbReference type="Bgee" id="ENSECAG00000019863">
    <property type="expression patterns" value="Expressed in testis and 5 other cell types or tissues"/>
</dbReference>
<proteinExistence type="predicted"/>
<keyword evidence="3" id="KW-1185">Reference proteome</keyword>
<dbReference type="VGNC" id="VGNC:59290">
    <property type="gene designation" value="SAXO4"/>
</dbReference>
<evidence type="ECO:0000313" key="3">
    <source>
        <dbReference type="Proteomes" id="UP000002281"/>
    </source>
</evidence>
<evidence type="ECO:0000256" key="1">
    <source>
        <dbReference type="SAM" id="MobiDB-lite"/>
    </source>
</evidence>
<dbReference type="Pfam" id="PF15691">
    <property type="entry name" value="PPP1R32"/>
    <property type="match status" value="1"/>
</dbReference>
<dbReference type="InParanoid" id="F7E1Q5"/>
<dbReference type="HOGENOM" id="CLU_686162_0_0_1"/>
<organism evidence="2 3">
    <name type="scientific">Equus caballus</name>
    <name type="common">Horse</name>
    <dbReference type="NCBI Taxonomy" id="9796"/>
    <lineage>
        <taxon>Eukaryota</taxon>
        <taxon>Metazoa</taxon>
        <taxon>Chordata</taxon>
        <taxon>Craniata</taxon>
        <taxon>Vertebrata</taxon>
        <taxon>Euteleostomi</taxon>
        <taxon>Mammalia</taxon>
        <taxon>Eutheria</taxon>
        <taxon>Laurasiatheria</taxon>
        <taxon>Perissodactyla</taxon>
        <taxon>Equidae</taxon>
        <taxon>Equus</taxon>
    </lineage>
</organism>
<dbReference type="PaxDb" id="9796-ENSECAP00000017359"/>
<dbReference type="PANTHER" id="PTHR34349">
    <property type="entry name" value="PROTEIN PHOSPHATASE 1 REGULATORY SUBUNIT 32"/>
    <property type="match status" value="1"/>
</dbReference>
<sequence length="614" mass="67637">MEVIVWDYRLFDVTQTAALPGPVEGDRRWGPKPWRQDLASAAPGPPLLARSAPPWALALEGLQRRGDSVARHQLLGNALFLLAWPPLRGPRPLRSSSCLLQPLARPQSHCGGQVRVGPAACWSPGELSQLPAGGGQDQDSRGPPGALPHSIMMGKLPLGSVSPYVKMSSGGCTDPLKFYATSYSVAYGREDFRPRMGSHKGTGYQSNFRPVVSYQAKVDTLEPPGPAMGKQVCDNLQTVTSQSFRPPEVSDGGYPLPWDLAKTSSGYSREKSNVTPLTKEVRKVHFDTPDYRPQAITGLEPRKVPLLHQQQDRGSLEWENARYGPHFMTSEYNSKYLKEPSQEPDLLQRRSIGAKEETGFTKESTRSPIVFQPPSQALPGDPVLLPSRSVTKSDFLPMTYPHGDELLPTLTRGSEWEKSFSRGNERTLNPRVPPPSPEPSSMTRQFQPPQRMQQTNVSLLGQETVGNKEPTGFSLNSPSYVRSPYDPGVDNRYLNAYNQRYFENIPKGRDCEGWTRGGIQPQKPGGYTLNQSATRVEATPTPTESLRRQHPYVGRTLISADPLCRASHTSQQPLHHPQLSLRPGLANLMGQEPAPVAVPTPTPVGTPPTTFLMK</sequence>
<dbReference type="PANTHER" id="PTHR34349:SF1">
    <property type="entry name" value="PROTEIN PHOSPHATASE 1 REGULATORY SUBUNIT 32"/>
    <property type="match status" value="1"/>
</dbReference>
<feature type="region of interest" description="Disordered" evidence="1">
    <location>
        <begin position="127"/>
        <end position="146"/>
    </location>
</feature>
<feature type="region of interest" description="Disordered" evidence="1">
    <location>
        <begin position="415"/>
        <end position="449"/>
    </location>
</feature>
<feature type="compositionally biased region" description="Pro residues" evidence="1">
    <location>
        <begin position="596"/>
        <end position="606"/>
    </location>
</feature>
<dbReference type="FunCoup" id="F7E1Q5">
    <property type="interactions" value="65"/>
</dbReference>
<feature type="region of interest" description="Disordered" evidence="1">
    <location>
        <begin position="357"/>
        <end position="383"/>
    </location>
</feature>
<feature type="region of interest" description="Disordered" evidence="1">
    <location>
        <begin position="591"/>
        <end position="614"/>
    </location>
</feature>
<reference evidence="2 3" key="1">
    <citation type="journal article" date="2009" name="Science">
        <title>Genome sequence, comparative analysis, and population genetics of the domestic horse.</title>
        <authorList>
            <consortium name="Broad Institute Genome Sequencing Platform"/>
            <consortium name="Broad Institute Whole Genome Assembly Team"/>
            <person name="Wade C.M."/>
            <person name="Giulotto E."/>
            <person name="Sigurdsson S."/>
            <person name="Zoli M."/>
            <person name="Gnerre S."/>
            <person name="Imsland F."/>
            <person name="Lear T.L."/>
            <person name="Adelson D.L."/>
            <person name="Bailey E."/>
            <person name="Bellone R.R."/>
            <person name="Bloecker H."/>
            <person name="Distl O."/>
            <person name="Edgar R.C."/>
            <person name="Garber M."/>
            <person name="Leeb T."/>
            <person name="Mauceli E."/>
            <person name="MacLeod J.N."/>
            <person name="Penedo M.C.T."/>
            <person name="Raison J.M."/>
            <person name="Sharpe T."/>
            <person name="Vogel J."/>
            <person name="Andersson L."/>
            <person name="Antczak D.F."/>
            <person name="Biagi T."/>
            <person name="Binns M.M."/>
            <person name="Chowdhary B.P."/>
            <person name="Coleman S.J."/>
            <person name="Della Valle G."/>
            <person name="Fryc S."/>
            <person name="Guerin G."/>
            <person name="Hasegawa T."/>
            <person name="Hill E.W."/>
            <person name="Jurka J."/>
            <person name="Kiialainen A."/>
            <person name="Lindgren G."/>
            <person name="Liu J."/>
            <person name="Magnani E."/>
            <person name="Mickelson J.R."/>
            <person name="Murray J."/>
            <person name="Nergadze S.G."/>
            <person name="Onofrio R."/>
            <person name="Pedroni S."/>
            <person name="Piras M.F."/>
            <person name="Raudsepp T."/>
            <person name="Rocchi M."/>
            <person name="Roeed K.H."/>
            <person name="Ryder O.A."/>
            <person name="Searle S."/>
            <person name="Skow L."/>
            <person name="Swinburne J.E."/>
            <person name="Syvaenen A.C."/>
            <person name="Tozaki T."/>
            <person name="Valberg S.J."/>
            <person name="Vaudin M."/>
            <person name="White J.R."/>
            <person name="Zody M.C."/>
            <person name="Lander E.S."/>
            <person name="Lindblad-Toh K."/>
        </authorList>
    </citation>
    <scope>NUCLEOTIDE SEQUENCE [LARGE SCALE GENOMIC DNA]</scope>
    <source>
        <strain evidence="2 3">Thoroughbred</strain>
    </source>
</reference>
<evidence type="ECO:0000313" key="2">
    <source>
        <dbReference type="Ensembl" id="ENSECAP00000017359.2"/>
    </source>
</evidence>
<dbReference type="AlphaFoldDB" id="F7E1Q5"/>
<dbReference type="Ensembl" id="ENSECAT00000021095.4">
    <property type="protein sequence ID" value="ENSECAP00000017359.2"/>
    <property type="gene ID" value="ENSECAG00000019863.4"/>
</dbReference>
<reference evidence="2" key="3">
    <citation type="submission" date="2025-09" db="UniProtKB">
        <authorList>
            <consortium name="Ensembl"/>
        </authorList>
    </citation>
    <scope>IDENTIFICATION</scope>
    <source>
        <strain evidence="2">Thoroughbred</strain>
    </source>
</reference>
<feature type="compositionally biased region" description="Basic and acidic residues" evidence="1">
    <location>
        <begin position="415"/>
        <end position="425"/>
    </location>
</feature>
<gene>
    <name evidence="4" type="primary">SAXO4</name>
</gene>
<dbReference type="InterPro" id="IPR031410">
    <property type="entry name" value="SAXO4"/>
</dbReference>
<dbReference type="Proteomes" id="UP000002281">
    <property type="component" value="Chromosome 12"/>
</dbReference>
<name>F7E1Q5_HORSE</name>
<dbReference type="GeneTree" id="ENSGT00390000003127"/>
<reference evidence="2" key="2">
    <citation type="submission" date="2025-08" db="UniProtKB">
        <authorList>
            <consortium name="Ensembl"/>
        </authorList>
    </citation>
    <scope>IDENTIFICATION</scope>
    <source>
        <strain evidence="2">Thoroughbred</strain>
    </source>
</reference>
<dbReference type="GO" id="GO:0019902">
    <property type="term" value="F:phosphatase binding"/>
    <property type="evidence" value="ECO:0000318"/>
    <property type="project" value="GO_Central"/>
</dbReference>
<dbReference type="OMA" id="HDRHFAA"/>